<comment type="caution">
    <text evidence="3">The sequence shown here is derived from an EMBL/GenBank/DDBJ whole genome shotgun (WGS) entry which is preliminary data.</text>
</comment>
<dbReference type="Gene3D" id="3.60.40.10">
    <property type="entry name" value="PPM-type phosphatase domain"/>
    <property type="match status" value="1"/>
</dbReference>
<keyword evidence="4" id="KW-1185">Reference proteome</keyword>
<dbReference type="RefSeq" id="WP_239551097.1">
    <property type="nucleotide sequence ID" value="NZ_JAFBDQ010000010.1"/>
</dbReference>
<feature type="transmembrane region" description="Helical" evidence="1">
    <location>
        <begin position="149"/>
        <end position="170"/>
    </location>
</feature>
<keyword evidence="1" id="KW-0812">Transmembrane</keyword>
<feature type="transmembrane region" description="Helical" evidence="1">
    <location>
        <begin position="250"/>
        <end position="266"/>
    </location>
</feature>
<evidence type="ECO:0000313" key="3">
    <source>
        <dbReference type="EMBL" id="MBM7557174.1"/>
    </source>
</evidence>
<keyword evidence="3" id="KW-0378">Hydrolase</keyword>
<gene>
    <name evidence="3" type="ORF">JOC47_002029</name>
</gene>
<feature type="transmembrane region" description="Helical" evidence="1">
    <location>
        <begin position="79"/>
        <end position="101"/>
    </location>
</feature>
<protein>
    <submittedName>
        <fullName evidence="3">Stage II sporulation protein E</fullName>
        <ecNumber evidence="3">3.1.3.16</ecNumber>
    </submittedName>
</protein>
<dbReference type="Pfam" id="PF19732">
    <property type="entry name" value="SpoIIE_N"/>
    <property type="match status" value="1"/>
</dbReference>
<sequence>MKGLDLPIYQRQNQLEGEKNNNSSTIINSVVMISIALVILGWLLGRGSILNNLMPFGISYFAIFLYFSNKGLVSQKKLALIFVAVNGGYLSYLGWGGSNYLLTSLCLWFVTINYLSKEIKIINYSLIVGGVFLIFKALKIYFFVKINTILLLAEFLLVFLLVLLLLRMASEMFGYLSDKSDTFLIALISIGLLFSLFLGDLAIENLWGINLLRVLSSYLIMLVALTGGVTTATSAGVLTGIFYSFSHLEMMPLVGNYALAGLLAGSFKKQNKLGVSLGFIISNLIYVIFLIEPGYIIALVKESVLASLFLLLTPKNMISYFDIFENQNNFDYTLEDRKLNSFINQRIKRFSHLFNELSIAFTEVATTKKEEEKNIGVFLDLITDKVCKKCDLYQSCWYQSFYDTYQGMFELLAIAENRGEVKIKDLEKVMPGSCFRKIKLTAAINQFVRMYELNSYWESKLKDNKKILLEQLSGMAKIIDDLSNELTIDIHPEQNLKTKTHTILKDAGLVIKDISVTNYNNEKLEFTIRKRSCNGGRDCINKMLPLLNNKLGHDLDLVWSECGLELDEPSCICQLAPGPKYCFVEGVATASSQKDISGDNHTFFKLKEDKFIAILSDGMGVGSKAFKESKGAVTLLKNMLQSGLDYESALKTINSILGIRSAEETFAKY</sequence>
<dbReference type="EC" id="3.1.3.16" evidence="3"/>
<feature type="transmembrane region" description="Helical" evidence="1">
    <location>
        <begin position="121"/>
        <end position="142"/>
    </location>
</feature>
<evidence type="ECO:0000259" key="2">
    <source>
        <dbReference type="Pfam" id="PF19732"/>
    </source>
</evidence>
<dbReference type="EMBL" id="JAFBDQ010000010">
    <property type="protein sequence ID" value="MBM7557174.1"/>
    <property type="molecule type" value="Genomic_DNA"/>
</dbReference>
<accession>A0A938XST2</accession>
<reference evidence="3" key="1">
    <citation type="submission" date="2021-01" db="EMBL/GenBank/DDBJ databases">
        <title>Genomic Encyclopedia of Type Strains, Phase IV (KMG-IV): sequencing the most valuable type-strain genomes for metagenomic binning, comparative biology and taxonomic classification.</title>
        <authorList>
            <person name="Goeker M."/>
        </authorList>
    </citation>
    <scope>NUCLEOTIDE SEQUENCE</scope>
    <source>
        <strain evidence="3">DSM 23230</strain>
    </source>
</reference>
<dbReference type="InterPro" id="IPR045768">
    <property type="entry name" value="SpoIIE_N"/>
</dbReference>
<dbReference type="InterPro" id="IPR036457">
    <property type="entry name" value="PPM-type-like_dom_sf"/>
</dbReference>
<feature type="transmembrane region" description="Helical" evidence="1">
    <location>
        <begin position="273"/>
        <end position="289"/>
    </location>
</feature>
<feature type="transmembrane region" description="Helical" evidence="1">
    <location>
        <begin position="215"/>
        <end position="244"/>
    </location>
</feature>
<feature type="transmembrane region" description="Helical" evidence="1">
    <location>
        <begin position="182"/>
        <end position="203"/>
    </location>
</feature>
<feature type="domain" description="Stage II sporulation protein E N-terminal" evidence="2">
    <location>
        <begin position="11"/>
        <end position="591"/>
    </location>
</feature>
<evidence type="ECO:0000256" key="1">
    <source>
        <dbReference type="SAM" id="Phobius"/>
    </source>
</evidence>
<dbReference type="AlphaFoldDB" id="A0A938XST2"/>
<keyword evidence="1" id="KW-1133">Transmembrane helix</keyword>
<evidence type="ECO:0000313" key="4">
    <source>
        <dbReference type="Proteomes" id="UP000774000"/>
    </source>
</evidence>
<organism evidence="3 4">
    <name type="scientific">Halanaerobacter jeridensis</name>
    <dbReference type="NCBI Taxonomy" id="706427"/>
    <lineage>
        <taxon>Bacteria</taxon>
        <taxon>Bacillati</taxon>
        <taxon>Bacillota</taxon>
        <taxon>Clostridia</taxon>
        <taxon>Halanaerobiales</taxon>
        <taxon>Halobacteroidaceae</taxon>
        <taxon>Halanaerobacter</taxon>
    </lineage>
</organism>
<proteinExistence type="predicted"/>
<feature type="transmembrane region" description="Helical" evidence="1">
    <location>
        <begin position="49"/>
        <end position="67"/>
    </location>
</feature>
<dbReference type="Proteomes" id="UP000774000">
    <property type="component" value="Unassembled WGS sequence"/>
</dbReference>
<feature type="transmembrane region" description="Helical" evidence="1">
    <location>
        <begin position="21"/>
        <end position="43"/>
    </location>
</feature>
<keyword evidence="1" id="KW-0472">Membrane</keyword>
<dbReference type="GO" id="GO:0004722">
    <property type="term" value="F:protein serine/threonine phosphatase activity"/>
    <property type="evidence" value="ECO:0007669"/>
    <property type="project" value="UniProtKB-EC"/>
</dbReference>
<name>A0A938XST2_9FIRM</name>